<organism evidence="1 2">
    <name type="scientific">Vibrio chagasii</name>
    <dbReference type="NCBI Taxonomy" id="170679"/>
    <lineage>
        <taxon>Bacteria</taxon>
        <taxon>Pseudomonadati</taxon>
        <taxon>Pseudomonadota</taxon>
        <taxon>Gammaproteobacteria</taxon>
        <taxon>Vibrionales</taxon>
        <taxon>Vibrionaceae</taxon>
        <taxon>Vibrio</taxon>
    </lineage>
</organism>
<gene>
    <name evidence="1" type="ORF">F0245_19265</name>
</gene>
<reference evidence="1 2" key="1">
    <citation type="submission" date="2019-09" db="EMBL/GenBank/DDBJ databases">
        <title>Draft genome sequencing and comparative genomics of hatchery-associated Vibrios.</title>
        <authorList>
            <person name="Kehlet-Delgado H."/>
            <person name="Mueller R.S."/>
        </authorList>
    </citation>
    <scope>NUCLEOTIDE SEQUENCE [LARGE SCALE GENOMIC DNA]</scope>
    <source>
        <strain evidence="1 2">00-90-10</strain>
    </source>
</reference>
<dbReference type="RefSeq" id="WP_171368871.1">
    <property type="nucleotide sequence ID" value="NZ_VTXW01000023.1"/>
</dbReference>
<protein>
    <submittedName>
        <fullName evidence="1">Uncharacterized protein</fullName>
    </submittedName>
</protein>
<evidence type="ECO:0000313" key="2">
    <source>
        <dbReference type="Proteomes" id="UP000525336"/>
    </source>
</evidence>
<proteinExistence type="predicted"/>
<comment type="caution">
    <text evidence="1">The sequence shown here is derived from an EMBL/GenBank/DDBJ whole genome shotgun (WGS) entry which is preliminary data.</text>
</comment>
<dbReference type="AlphaFoldDB" id="A0A7Y3YS80"/>
<sequence length="149" mass="17008">MELTVIKKKWLIALLLLGPLSLPWVNALFSDFVLTSHFMDRNTHMVGSHGRFKIQTKYIEDNAQAVVTGYYGVLFDTVYLLGLKQDKVVEGNPNNLNAFLKSHQLLVVLKIKQFDDGHYVLRRLEEDSRLGMRENAMEATGYFGPLSSF</sequence>
<dbReference type="Proteomes" id="UP000525336">
    <property type="component" value="Unassembled WGS sequence"/>
</dbReference>
<evidence type="ECO:0000313" key="1">
    <source>
        <dbReference type="EMBL" id="NOH35475.1"/>
    </source>
</evidence>
<accession>A0A7Y3YS80</accession>
<dbReference type="EMBL" id="VTXW01000023">
    <property type="protein sequence ID" value="NOH35475.1"/>
    <property type="molecule type" value="Genomic_DNA"/>
</dbReference>
<name>A0A7Y3YS80_9VIBR</name>